<dbReference type="InterPro" id="IPR001853">
    <property type="entry name" value="DSBA-like_thioredoxin_dom"/>
</dbReference>
<dbReference type="PANTHER" id="PTHR13887:SF41">
    <property type="entry name" value="THIOREDOXIN SUPERFAMILY PROTEIN"/>
    <property type="match status" value="1"/>
</dbReference>
<dbReference type="RefSeq" id="WP_366194428.1">
    <property type="nucleotide sequence ID" value="NZ_JBFBVU010000030.1"/>
</dbReference>
<evidence type="ECO:0000259" key="1">
    <source>
        <dbReference type="Pfam" id="PF01323"/>
    </source>
</evidence>
<dbReference type="Pfam" id="PF01323">
    <property type="entry name" value="DSBA"/>
    <property type="match status" value="1"/>
</dbReference>
<feature type="domain" description="DSBA-like thioredoxin" evidence="1">
    <location>
        <begin position="4"/>
        <end position="202"/>
    </location>
</feature>
<organism evidence="2 3">
    <name type="scientific">Meridianimarinicoccus marinus</name>
    <dbReference type="NCBI Taxonomy" id="3231483"/>
    <lineage>
        <taxon>Bacteria</taxon>
        <taxon>Pseudomonadati</taxon>
        <taxon>Pseudomonadota</taxon>
        <taxon>Alphaproteobacteria</taxon>
        <taxon>Rhodobacterales</taxon>
        <taxon>Paracoccaceae</taxon>
        <taxon>Meridianimarinicoccus</taxon>
    </lineage>
</organism>
<evidence type="ECO:0000313" key="2">
    <source>
        <dbReference type="EMBL" id="MEV8468474.1"/>
    </source>
</evidence>
<dbReference type="CDD" id="cd03024">
    <property type="entry name" value="DsbA_FrnE"/>
    <property type="match status" value="1"/>
</dbReference>
<reference evidence="2 3" key="1">
    <citation type="submission" date="2024-07" db="EMBL/GenBank/DDBJ databases">
        <authorList>
            <person name="Kang M."/>
        </authorList>
    </citation>
    <scope>NUCLEOTIDE SEQUENCE [LARGE SCALE GENOMIC DNA]</scope>
    <source>
        <strain evidence="2 3">DFM31</strain>
    </source>
</reference>
<name>A0ABV3LA80_9RHOB</name>
<dbReference type="PANTHER" id="PTHR13887">
    <property type="entry name" value="GLUTATHIONE S-TRANSFERASE KAPPA"/>
    <property type="match status" value="1"/>
</dbReference>
<dbReference type="Gene3D" id="3.40.30.10">
    <property type="entry name" value="Glutaredoxin"/>
    <property type="match status" value="1"/>
</dbReference>
<gene>
    <name evidence="2" type="ORF">AB0T83_16990</name>
</gene>
<keyword evidence="3" id="KW-1185">Reference proteome</keyword>
<proteinExistence type="predicted"/>
<dbReference type="Proteomes" id="UP001553161">
    <property type="component" value="Unassembled WGS sequence"/>
</dbReference>
<sequence length="211" mass="22731">MTKLEIFSDPICPWCLIGKTRLDRALASQPDHPFQIAWYPFQLNPDMPPGGMDRRAYLESKFGGRDGALRVYGQIAATAEAEGIEVDFAAIQRTPNTLNAHRLIHWAGIEGHQNAVVDALFAAYFQQGRDIGDIEVLGDIADAAGLDAAVILKLLKSDVDVNVIREGDDAARKMGINAAPTFIVGGAHAVPGAQPTELWQKVISELTAAAS</sequence>
<evidence type="ECO:0000313" key="3">
    <source>
        <dbReference type="Proteomes" id="UP001553161"/>
    </source>
</evidence>
<dbReference type="InterPro" id="IPR036249">
    <property type="entry name" value="Thioredoxin-like_sf"/>
</dbReference>
<dbReference type="SUPFAM" id="SSF52833">
    <property type="entry name" value="Thioredoxin-like"/>
    <property type="match status" value="1"/>
</dbReference>
<accession>A0ABV3LA80</accession>
<comment type="caution">
    <text evidence="2">The sequence shown here is derived from an EMBL/GenBank/DDBJ whole genome shotgun (WGS) entry which is preliminary data.</text>
</comment>
<protein>
    <submittedName>
        <fullName evidence="2">DsbA family oxidoreductase</fullName>
    </submittedName>
</protein>
<dbReference type="EMBL" id="JBFBVU010000030">
    <property type="protein sequence ID" value="MEV8468474.1"/>
    <property type="molecule type" value="Genomic_DNA"/>
</dbReference>